<dbReference type="RefSeq" id="WP_204907330.1">
    <property type="nucleotide sequence ID" value="NZ_JACJKS010000023.1"/>
</dbReference>
<accession>A0A939BHQ9</accession>
<gene>
    <name evidence="1" type="ORF">H6A20_11840</name>
</gene>
<organism evidence="1 2">
    <name type="scientific">Mordavella massiliensis</name>
    <dbReference type="NCBI Taxonomy" id="1871024"/>
    <lineage>
        <taxon>Bacteria</taxon>
        <taxon>Bacillati</taxon>
        <taxon>Bacillota</taxon>
        <taxon>Clostridia</taxon>
        <taxon>Eubacteriales</taxon>
        <taxon>Clostridiaceae</taxon>
        <taxon>Mordavella</taxon>
    </lineage>
</organism>
<name>A0A939BHQ9_9CLOT</name>
<sequence>MRYTEYHCGKAVIKDKSKLSEAMEKLAKIEDMTGIPQICCDEYCKYPNQRLRQEELDEICTECELAPLFEMLIK</sequence>
<comment type="caution">
    <text evidence="1">The sequence shown here is derived from an EMBL/GenBank/DDBJ whole genome shotgun (WGS) entry which is preliminary data.</text>
</comment>
<evidence type="ECO:0000313" key="1">
    <source>
        <dbReference type="EMBL" id="MBM6949329.1"/>
    </source>
</evidence>
<proteinExistence type="predicted"/>
<protein>
    <submittedName>
        <fullName evidence="1">Uncharacterized protein</fullName>
    </submittedName>
</protein>
<dbReference type="Proteomes" id="UP000705508">
    <property type="component" value="Unassembled WGS sequence"/>
</dbReference>
<reference evidence="1" key="2">
    <citation type="journal article" date="2021" name="Sci. Rep.">
        <title>The distribution of antibiotic resistance genes in chicken gut microbiota commensals.</title>
        <authorList>
            <person name="Juricova H."/>
            <person name="Matiasovicova J."/>
            <person name="Kubasova T."/>
            <person name="Cejkova D."/>
            <person name="Rychlik I."/>
        </authorList>
    </citation>
    <scope>NUCLEOTIDE SEQUENCE</scope>
    <source>
        <strain evidence="1">An582</strain>
    </source>
</reference>
<reference evidence="1" key="1">
    <citation type="submission" date="2020-08" db="EMBL/GenBank/DDBJ databases">
        <authorList>
            <person name="Cejkova D."/>
            <person name="Kubasova T."/>
            <person name="Jahodarova E."/>
            <person name="Rychlik I."/>
        </authorList>
    </citation>
    <scope>NUCLEOTIDE SEQUENCE</scope>
    <source>
        <strain evidence="1">An582</strain>
    </source>
</reference>
<dbReference type="AlphaFoldDB" id="A0A939BHQ9"/>
<evidence type="ECO:0000313" key="2">
    <source>
        <dbReference type="Proteomes" id="UP000705508"/>
    </source>
</evidence>
<dbReference type="EMBL" id="JACJKS010000023">
    <property type="protein sequence ID" value="MBM6949329.1"/>
    <property type="molecule type" value="Genomic_DNA"/>
</dbReference>